<evidence type="ECO:0000313" key="3">
    <source>
        <dbReference type="EMBL" id="MFC5849148.1"/>
    </source>
</evidence>
<dbReference type="RefSeq" id="WP_380049916.1">
    <property type="nucleotide sequence ID" value="NZ_JBHSOH010000015.1"/>
</dbReference>
<keyword evidence="4" id="KW-1185">Reference proteome</keyword>
<dbReference type="EMBL" id="JBHSOH010000015">
    <property type="protein sequence ID" value="MFC5849148.1"/>
    <property type="molecule type" value="Genomic_DNA"/>
</dbReference>
<keyword evidence="2" id="KW-0812">Transmembrane</keyword>
<dbReference type="Proteomes" id="UP001595979">
    <property type="component" value="Unassembled WGS sequence"/>
</dbReference>
<sequence length="119" mass="13648">MNNWYETDNLQPERMGVSRNAFFGSIFFALALWQLAEFALRNWDPTASANPVLGSLPLAGSALLWWFVLLPKIRRWNDMNPKGTFEGLIDFYFSNPQTLEVGNDPDPHPLYVGKSREEL</sequence>
<feature type="transmembrane region" description="Helical" evidence="2">
    <location>
        <begin position="21"/>
        <end position="40"/>
    </location>
</feature>
<comment type="caution">
    <text evidence="3">The sequence shown here is derived from an EMBL/GenBank/DDBJ whole genome shotgun (WGS) entry which is preliminary data.</text>
</comment>
<organism evidence="3 4">
    <name type="scientific">Deinococcus petrolearius</name>
    <dbReference type="NCBI Taxonomy" id="1751295"/>
    <lineage>
        <taxon>Bacteria</taxon>
        <taxon>Thermotogati</taxon>
        <taxon>Deinococcota</taxon>
        <taxon>Deinococci</taxon>
        <taxon>Deinococcales</taxon>
        <taxon>Deinococcaceae</taxon>
        <taxon>Deinococcus</taxon>
    </lineage>
</organism>
<keyword evidence="2" id="KW-0472">Membrane</keyword>
<evidence type="ECO:0000256" key="2">
    <source>
        <dbReference type="SAM" id="Phobius"/>
    </source>
</evidence>
<accession>A0ABW1DMZ8</accession>
<gene>
    <name evidence="3" type="ORF">ACFPQ6_12600</name>
</gene>
<reference evidence="4" key="1">
    <citation type="journal article" date="2019" name="Int. J. Syst. Evol. Microbiol.">
        <title>The Global Catalogue of Microorganisms (GCM) 10K type strain sequencing project: providing services to taxonomists for standard genome sequencing and annotation.</title>
        <authorList>
            <consortium name="The Broad Institute Genomics Platform"/>
            <consortium name="The Broad Institute Genome Sequencing Center for Infectious Disease"/>
            <person name="Wu L."/>
            <person name="Ma J."/>
        </authorList>
    </citation>
    <scope>NUCLEOTIDE SEQUENCE [LARGE SCALE GENOMIC DNA]</scope>
    <source>
        <strain evidence="4">CGMCC 1.15053</strain>
    </source>
</reference>
<name>A0ABW1DMZ8_9DEIO</name>
<feature type="region of interest" description="Disordered" evidence="1">
    <location>
        <begin position="100"/>
        <end position="119"/>
    </location>
</feature>
<proteinExistence type="predicted"/>
<feature type="transmembrane region" description="Helical" evidence="2">
    <location>
        <begin position="52"/>
        <end position="70"/>
    </location>
</feature>
<protein>
    <submittedName>
        <fullName evidence="3">Uncharacterized protein</fullName>
    </submittedName>
</protein>
<evidence type="ECO:0000313" key="4">
    <source>
        <dbReference type="Proteomes" id="UP001595979"/>
    </source>
</evidence>
<evidence type="ECO:0000256" key="1">
    <source>
        <dbReference type="SAM" id="MobiDB-lite"/>
    </source>
</evidence>
<keyword evidence="2" id="KW-1133">Transmembrane helix</keyword>